<evidence type="ECO:0000313" key="3">
    <source>
        <dbReference type="Proteomes" id="UP000014400"/>
    </source>
</evidence>
<dbReference type="eggNOG" id="ENOG5032QN9">
    <property type="taxonomic scope" value="Bacteria"/>
</dbReference>
<dbReference type="RefSeq" id="WP_005432607.1">
    <property type="nucleotide sequence ID" value="NZ_KE150480.1"/>
</dbReference>
<reference evidence="2 3" key="1">
    <citation type="submission" date="2013-04" db="EMBL/GenBank/DDBJ databases">
        <title>The Genome Sequence of Sutterella wadsworthensis HGA0223.</title>
        <authorList>
            <consortium name="The Broad Institute Genomics Platform"/>
            <person name="Earl A."/>
            <person name="Ward D."/>
            <person name="Feldgarden M."/>
            <person name="Gevers D."/>
            <person name="Schmidt T.M."/>
            <person name="Dover J."/>
            <person name="Dai D."/>
            <person name="Walker B."/>
            <person name="Young S."/>
            <person name="Zeng Q."/>
            <person name="Gargeya S."/>
            <person name="Fitzgerald M."/>
            <person name="Haas B."/>
            <person name="Abouelleil A."/>
            <person name="Allen A.W."/>
            <person name="Alvarado L."/>
            <person name="Arachchi H.M."/>
            <person name="Berlin A.M."/>
            <person name="Chapman S.B."/>
            <person name="Gainer-Dewar J."/>
            <person name="Goldberg J."/>
            <person name="Griggs A."/>
            <person name="Gujja S."/>
            <person name="Hansen M."/>
            <person name="Howarth C."/>
            <person name="Imamovic A."/>
            <person name="Ireland A."/>
            <person name="Larimer J."/>
            <person name="McCowan C."/>
            <person name="Murphy C."/>
            <person name="Pearson M."/>
            <person name="Poon T.W."/>
            <person name="Priest M."/>
            <person name="Roberts A."/>
            <person name="Saif S."/>
            <person name="Shea T."/>
            <person name="Sisk P."/>
            <person name="Sykes S."/>
            <person name="Wortman J."/>
            <person name="Nusbaum C."/>
            <person name="Birren B."/>
        </authorList>
    </citation>
    <scope>NUCLEOTIDE SEQUENCE [LARGE SCALE GENOMIC DNA]</scope>
    <source>
        <strain evidence="2 3">HGA0223</strain>
    </source>
</reference>
<evidence type="ECO:0000313" key="2">
    <source>
        <dbReference type="EMBL" id="EPE00209.1"/>
    </source>
</evidence>
<evidence type="ECO:0000256" key="1">
    <source>
        <dbReference type="SAM" id="MobiDB-lite"/>
    </source>
</evidence>
<name>S3BFW5_9BURK</name>
<proteinExistence type="predicted"/>
<sequence length="118" mass="13128">MPEVIFGPRRNAAARKLAASQNTDKHPNWGGRRPGSGRKPAGERPLDAMIVVRMTDKQKAFFKMAGGSAWLRRVLEVCMERKQFNMASDRDPNEKELLGGLEIDDILPESLSSKSTGF</sequence>
<feature type="region of interest" description="Disordered" evidence="1">
    <location>
        <begin position="1"/>
        <end position="44"/>
    </location>
</feature>
<dbReference type="AlphaFoldDB" id="S3BFW5"/>
<keyword evidence="3" id="KW-1185">Reference proteome</keyword>
<dbReference type="PATRIC" id="fig|1203554.3.peg.962"/>
<protein>
    <submittedName>
        <fullName evidence="2">Uncharacterized protein</fullName>
    </submittedName>
</protein>
<comment type="caution">
    <text evidence="2">The sequence shown here is derived from an EMBL/GenBank/DDBJ whole genome shotgun (WGS) entry which is preliminary data.</text>
</comment>
<accession>S3BFW5</accession>
<dbReference type="EMBL" id="ATCF01000012">
    <property type="protein sequence ID" value="EPE00209.1"/>
    <property type="molecule type" value="Genomic_DNA"/>
</dbReference>
<dbReference type="HOGENOM" id="CLU_2071959_0_0_4"/>
<organism evidence="2 3">
    <name type="scientific">Sutterella wadsworthensis HGA0223</name>
    <dbReference type="NCBI Taxonomy" id="1203554"/>
    <lineage>
        <taxon>Bacteria</taxon>
        <taxon>Pseudomonadati</taxon>
        <taxon>Pseudomonadota</taxon>
        <taxon>Betaproteobacteria</taxon>
        <taxon>Burkholderiales</taxon>
        <taxon>Sutterellaceae</taxon>
        <taxon>Sutterella</taxon>
    </lineage>
</organism>
<gene>
    <name evidence="2" type="ORF">HMPREF1476_00938</name>
</gene>
<dbReference type="Proteomes" id="UP000014400">
    <property type="component" value="Unassembled WGS sequence"/>
</dbReference>